<keyword evidence="1" id="KW-0732">Signal</keyword>
<proteinExistence type="predicted"/>
<evidence type="ECO:0008006" key="4">
    <source>
        <dbReference type="Google" id="ProtNLM"/>
    </source>
</evidence>
<evidence type="ECO:0000313" key="2">
    <source>
        <dbReference type="EMBL" id="KAG7552774.1"/>
    </source>
</evidence>
<sequence length="100" mass="11192">MKIIPLMLIALVTLLTLFPGPIEAVRLGSCENELQICRGLIKNRPTPDENRRHNICCDNLLKPKACMCLFMKYPKLTEPALSFMRSCGRGVGPDPISDFC</sequence>
<evidence type="ECO:0000256" key="1">
    <source>
        <dbReference type="SAM" id="SignalP"/>
    </source>
</evidence>
<protein>
    <recommendedName>
        <fullName evidence="4">Bifunctional inhibitor/plant lipid transfer protein/seed storage helical domain-containing protein</fullName>
    </recommendedName>
</protein>
<dbReference type="Proteomes" id="UP000694240">
    <property type="component" value="Chromosome 11"/>
</dbReference>
<name>A0A8T1Z273_9BRAS</name>
<keyword evidence="3" id="KW-1185">Reference proteome</keyword>
<feature type="chain" id="PRO_5035884810" description="Bifunctional inhibitor/plant lipid transfer protein/seed storage helical domain-containing protein" evidence="1">
    <location>
        <begin position="25"/>
        <end position="100"/>
    </location>
</feature>
<dbReference type="AlphaFoldDB" id="A0A8T1Z273"/>
<organism evidence="2 3">
    <name type="scientific">Arabidopsis thaliana x Arabidopsis arenosa</name>
    <dbReference type="NCBI Taxonomy" id="1240361"/>
    <lineage>
        <taxon>Eukaryota</taxon>
        <taxon>Viridiplantae</taxon>
        <taxon>Streptophyta</taxon>
        <taxon>Embryophyta</taxon>
        <taxon>Tracheophyta</taxon>
        <taxon>Spermatophyta</taxon>
        <taxon>Magnoliopsida</taxon>
        <taxon>eudicotyledons</taxon>
        <taxon>Gunneridae</taxon>
        <taxon>Pentapetalae</taxon>
        <taxon>rosids</taxon>
        <taxon>malvids</taxon>
        <taxon>Brassicales</taxon>
        <taxon>Brassicaceae</taxon>
        <taxon>Camelineae</taxon>
        <taxon>Arabidopsis</taxon>
    </lineage>
</organism>
<gene>
    <name evidence="2" type="ORF">ISN45_Aa06g033610</name>
</gene>
<accession>A0A8T1Z273</accession>
<reference evidence="2 3" key="1">
    <citation type="submission" date="2020-12" db="EMBL/GenBank/DDBJ databases">
        <title>Concerted genomic and epigenomic changes stabilize Arabidopsis allopolyploids.</title>
        <authorList>
            <person name="Chen Z."/>
        </authorList>
    </citation>
    <scope>NUCLEOTIDE SEQUENCE [LARGE SCALE GENOMIC DNA]</scope>
    <source>
        <strain evidence="2">Allo738</strain>
        <tissue evidence="2">Leaf</tissue>
    </source>
</reference>
<feature type="signal peptide" evidence="1">
    <location>
        <begin position="1"/>
        <end position="24"/>
    </location>
</feature>
<dbReference type="EMBL" id="JAEFBK010000011">
    <property type="protein sequence ID" value="KAG7552774.1"/>
    <property type="molecule type" value="Genomic_DNA"/>
</dbReference>
<evidence type="ECO:0000313" key="3">
    <source>
        <dbReference type="Proteomes" id="UP000694240"/>
    </source>
</evidence>
<comment type="caution">
    <text evidence="2">The sequence shown here is derived from an EMBL/GenBank/DDBJ whole genome shotgun (WGS) entry which is preliminary data.</text>
</comment>